<keyword evidence="2 7" id="KW-0489">Methyltransferase</keyword>
<dbReference type="NCBIfam" id="TIGR00675">
    <property type="entry name" value="dcm"/>
    <property type="match status" value="1"/>
</dbReference>
<protein>
    <recommendedName>
        <fullName evidence="1">DNA (cytosine-5-)-methyltransferase</fullName>
        <ecNumber evidence="1">2.1.1.37</ecNumber>
    </recommendedName>
</protein>
<proteinExistence type="inferred from homology"/>
<dbReference type="GO" id="GO:0003886">
    <property type="term" value="F:DNA (cytosine-5-)-methyltransferase activity"/>
    <property type="evidence" value="ECO:0007669"/>
    <property type="project" value="UniProtKB-EC"/>
</dbReference>
<dbReference type="GO" id="GO:0032259">
    <property type="term" value="P:methylation"/>
    <property type="evidence" value="ECO:0007669"/>
    <property type="project" value="UniProtKB-KW"/>
</dbReference>
<organism evidence="9">
    <name type="scientific">Desulfomonile tiedjei</name>
    <dbReference type="NCBI Taxonomy" id="2358"/>
    <lineage>
        <taxon>Bacteria</taxon>
        <taxon>Pseudomonadati</taxon>
        <taxon>Thermodesulfobacteriota</taxon>
        <taxon>Desulfomonilia</taxon>
        <taxon>Desulfomonilales</taxon>
        <taxon>Desulfomonilaceae</taxon>
        <taxon>Desulfomonile</taxon>
    </lineage>
</organism>
<evidence type="ECO:0000256" key="2">
    <source>
        <dbReference type="ARBA" id="ARBA00022603"/>
    </source>
</evidence>
<evidence type="ECO:0000256" key="1">
    <source>
        <dbReference type="ARBA" id="ARBA00011975"/>
    </source>
</evidence>
<dbReference type="PANTHER" id="PTHR46098:SF1">
    <property type="entry name" value="TRNA (CYTOSINE(38)-C(5))-METHYLTRANSFERASE"/>
    <property type="match status" value="1"/>
</dbReference>
<accession>A0A7C4AQE6</accession>
<dbReference type="PROSITE" id="PS51679">
    <property type="entry name" value="SAM_MT_C5"/>
    <property type="match status" value="1"/>
</dbReference>
<keyword evidence="5" id="KW-0680">Restriction system</keyword>
<dbReference type="Gene3D" id="3.40.50.150">
    <property type="entry name" value="Vaccinia Virus protein VP39"/>
    <property type="match status" value="1"/>
</dbReference>
<evidence type="ECO:0000256" key="5">
    <source>
        <dbReference type="ARBA" id="ARBA00022747"/>
    </source>
</evidence>
<dbReference type="InterPro" id="IPR029063">
    <property type="entry name" value="SAM-dependent_MTases_sf"/>
</dbReference>
<dbReference type="AlphaFoldDB" id="A0A7C4AQE6"/>
<sequence>MDNQHPPFTVAEYFAGIGLVRMGLQSAGWQVVFANDISSKKFEMYEAFFPDAEAHYVVADIFDIDPQRIPLTTLATCSFPCIDLSVAGNMSGMIKGSHSSAFWGFAKILKAQGDSAPPFILIENVPGWLNSNRGLDFRLTVQTLNEIGYACDVFALNALRFTPQSRLRIFLIGARKLTASRGSAELILTRSNALLPDQLKRNIVANKDLRWLYNEIPEPPPLRSAGLSEIIEPLDESSRLWWTQEEVQRHLAMMNETHRRRVERLVNSRAFVYRAFFRRRRDGRQRVEVRNDDLAGCLRTAVGGSAKQFLIRAGQGELRMRAMTPREYARLQGVPDEYPITVNCVQALTGFGDAVCVPAISWIAESVLSPLAKDELRRGEFPATQLFLFDYDRQPQP</sequence>
<dbReference type="GO" id="GO:0009307">
    <property type="term" value="P:DNA restriction-modification system"/>
    <property type="evidence" value="ECO:0007669"/>
    <property type="project" value="UniProtKB-KW"/>
</dbReference>
<dbReference type="Gene3D" id="3.90.120.10">
    <property type="entry name" value="DNA Methylase, subunit A, domain 2"/>
    <property type="match status" value="1"/>
</dbReference>
<evidence type="ECO:0000256" key="6">
    <source>
        <dbReference type="ARBA" id="ARBA00047422"/>
    </source>
</evidence>
<keyword evidence="3 7" id="KW-0808">Transferase</keyword>
<comment type="catalytic activity">
    <reaction evidence="6">
        <text>a 2'-deoxycytidine in DNA + S-adenosyl-L-methionine = a 5-methyl-2'-deoxycytidine in DNA + S-adenosyl-L-homocysteine + H(+)</text>
        <dbReference type="Rhea" id="RHEA:13681"/>
        <dbReference type="Rhea" id="RHEA-COMP:11369"/>
        <dbReference type="Rhea" id="RHEA-COMP:11370"/>
        <dbReference type="ChEBI" id="CHEBI:15378"/>
        <dbReference type="ChEBI" id="CHEBI:57856"/>
        <dbReference type="ChEBI" id="CHEBI:59789"/>
        <dbReference type="ChEBI" id="CHEBI:85452"/>
        <dbReference type="ChEBI" id="CHEBI:85454"/>
        <dbReference type="EC" id="2.1.1.37"/>
    </reaction>
</comment>
<dbReference type="PRINTS" id="PR00105">
    <property type="entry name" value="C5METTRFRASE"/>
</dbReference>
<dbReference type="InterPro" id="IPR050750">
    <property type="entry name" value="C5-MTase"/>
</dbReference>
<gene>
    <name evidence="9" type="primary">dcm</name>
    <name evidence="9" type="ORF">ENV54_00735</name>
</gene>
<name>A0A7C4AQE6_9BACT</name>
<evidence type="ECO:0000256" key="4">
    <source>
        <dbReference type="ARBA" id="ARBA00022691"/>
    </source>
</evidence>
<comment type="similarity">
    <text evidence="7 8">Belongs to the class I-like SAM-binding methyltransferase superfamily. C5-methyltransferase family.</text>
</comment>
<dbReference type="EMBL" id="DTGT01000022">
    <property type="protein sequence ID" value="HGH59802.1"/>
    <property type="molecule type" value="Genomic_DNA"/>
</dbReference>
<evidence type="ECO:0000256" key="7">
    <source>
        <dbReference type="PROSITE-ProRule" id="PRU01016"/>
    </source>
</evidence>
<reference evidence="9" key="1">
    <citation type="journal article" date="2020" name="mSystems">
        <title>Genome- and Community-Level Interaction Insights into Carbon Utilization and Element Cycling Functions of Hydrothermarchaeota in Hydrothermal Sediment.</title>
        <authorList>
            <person name="Zhou Z."/>
            <person name="Liu Y."/>
            <person name="Xu W."/>
            <person name="Pan J."/>
            <person name="Luo Z.H."/>
            <person name="Li M."/>
        </authorList>
    </citation>
    <scope>NUCLEOTIDE SEQUENCE [LARGE SCALE GENOMIC DNA]</scope>
    <source>
        <strain evidence="9">SpSt-769</strain>
    </source>
</reference>
<dbReference type="EC" id="2.1.1.37" evidence="1"/>
<dbReference type="InterPro" id="IPR001525">
    <property type="entry name" value="C5_MeTfrase"/>
</dbReference>
<feature type="active site" evidence="7">
    <location>
        <position position="81"/>
    </location>
</feature>
<evidence type="ECO:0000256" key="3">
    <source>
        <dbReference type="ARBA" id="ARBA00022679"/>
    </source>
</evidence>
<keyword evidence="4 7" id="KW-0949">S-adenosyl-L-methionine</keyword>
<comment type="caution">
    <text evidence="9">The sequence shown here is derived from an EMBL/GenBank/DDBJ whole genome shotgun (WGS) entry which is preliminary data.</text>
</comment>
<dbReference type="Pfam" id="PF00145">
    <property type="entry name" value="DNA_methylase"/>
    <property type="match status" value="1"/>
</dbReference>
<evidence type="ECO:0000313" key="9">
    <source>
        <dbReference type="EMBL" id="HGH59802.1"/>
    </source>
</evidence>
<evidence type="ECO:0000256" key="8">
    <source>
        <dbReference type="RuleBase" id="RU000416"/>
    </source>
</evidence>
<dbReference type="PANTHER" id="PTHR46098">
    <property type="entry name" value="TRNA (CYTOSINE(38)-C(5))-METHYLTRANSFERASE"/>
    <property type="match status" value="1"/>
</dbReference>
<dbReference type="SUPFAM" id="SSF53335">
    <property type="entry name" value="S-adenosyl-L-methionine-dependent methyltransferases"/>
    <property type="match status" value="1"/>
</dbReference>